<reference evidence="1 2" key="1">
    <citation type="submission" date="2019-03" db="EMBL/GenBank/DDBJ databases">
        <title>Genomic Encyclopedia of Type Strains, Phase IV (KMG-IV): sequencing the most valuable type-strain genomes for metagenomic binning, comparative biology and taxonomic classification.</title>
        <authorList>
            <person name="Goeker M."/>
        </authorList>
    </citation>
    <scope>NUCLEOTIDE SEQUENCE [LARGE SCALE GENOMIC DNA]</scope>
    <source>
        <strain evidence="1 2">DSM 101688</strain>
    </source>
</reference>
<dbReference type="RefSeq" id="WP_132938736.1">
    <property type="nucleotide sequence ID" value="NZ_CP119676.1"/>
</dbReference>
<organism evidence="1 2">
    <name type="scientific">Varunaivibrio sulfuroxidans</name>
    <dbReference type="NCBI Taxonomy" id="1773489"/>
    <lineage>
        <taxon>Bacteria</taxon>
        <taxon>Pseudomonadati</taxon>
        <taxon>Pseudomonadota</taxon>
        <taxon>Alphaproteobacteria</taxon>
        <taxon>Rhodospirillales</taxon>
        <taxon>Magnetovibrionaceae</taxon>
        <taxon>Varunaivibrio</taxon>
    </lineage>
</organism>
<dbReference type="AlphaFoldDB" id="A0A4R3JCB5"/>
<dbReference type="EMBL" id="SLZW01000004">
    <property type="protein sequence ID" value="TCS62995.1"/>
    <property type="molecule type" value="Genomic_DNA"/>
</dbReference>
<dbReference type="Proteomes" id="UP000295304">
    <property type="component" value="Unassembled WGS sequence"/>
</dbReference>
<sequence>MTLKSPRTLATIEARMTSSRLPGKVLKPVLGRPMLALMVERLRRVSALDGIVIATTVNATDDPLVDLAENLGVGVFRGSEDDVMGRVLGAARAHGADVIVETTGDCPLIDPAIVQRCVEAYAAADVDYLSNVLTRSYPIGMDTQVFAADILADAAARTDDPRDREHVSLYIYNHPERYRLQNVAAPPALRDPNLALTLDTAEDLALIAAVFEALYPENPDFRLDDILRLLARKPELREINRHVRE</sequence>
<evidence type="ECO:0000313" key="2">
    <source>
        <dbReference type="Proteomes" id="UP000295304"/>
    </source>
</evidence>
<evidence type="ECO:0000313" key="1">
    <source>
        <dbReference type="EMBL" id="TCS62995.1"/>
    </source>
</evidence>
<comment type="caution">
    <text evidence="1">The sequence shown here is derived from an EMBL/GenBank/DDBJ whole genome shotgun (WGS) entry which is preliminary data.</text>
</comment>
<dbReference type="Pfam" id="PF02348">
    <property type="entry name" value="CTP_transf_3"/>
    <property type="match status" value="1"/>
</dbReference>
<proteinExistence type="predicted"/>
<keyword evidence="2" id="KW-1185">Reference proteome</keyword>
<name>A0A4R3JCB5_9PROT</name>
<dbReference type="PANTHER" id="PTHR42866:SF1">
    <property type="entry name" value="SPORE COAT POLYSACCHARIDE BIOSYNTHESIS PROTEIN SPSF"/>
    <property type="match status" value="1"/>
</dbReference>
<dbReference type="InterPro" id="IPR029044">
    <property type="entry name" value="Nucleotide-diphossugar_trans"/>
</dbReference>
<gene>
    <name evidence="1" type="ORF">EDD55_10486</name>
</gene>
<dbReference type="OrthoDB" id="9801052at2"/>
<dbReference type="SUPFAM" id="SSF53448">
    <property type="entry name" value="Nucleotide-diphospho-sugar transferases"/>
    <property type="match status" value="1"/>
</dbReference>
<dbReference type="InterPro" id="IPR003329">
    <property type="entry name" value="Cytidylyl_trans"/>
</dbReference>
<dbReference type="PANTHER" id="PTHR42866">
    <property type="entry name" value="3-DEOXY-MANNO-OCTULOSONATE CYTIDYLYLTRANSFERASE"/>
    <property type="match status" value="1"/>
</dbReference>
<dbReference type="CDD" id="cd02518">
    <property type="entry name" value="GT2_SpsF"/>
    <property type="match status" value="1"/>
</dbReference>
<protein>
    <submittedName>
        <fullName evidence="1">Spore coat polysaccharide biosynthesis protein SpsF</fullName>
    </submittedName>
</protein>
<accession>A0A4R3JCB5</accession>
<dbReference type="Gene3D" id="3.90.550.10">
    <property type="entry name" value="Spore Coat Polysaccharide Biosynthesis Protein SpsA, Chain A"/>
    <property type="match status" value="1"/>
</dbReference>
<dbReference type="GO" id="GO:0005829">
    <property type="term" value="C:cytosol"/>
    <property type="evidence" value="ECO:0007669"/>
    <property type="project" value="TreeGrafter"/>
</dbReference>